<proteinExistence type="predicted"/>
<evidence type="ECO:0000313" key="2">
    <source>
        <dbReference type="EMBL" id="STC93207.1"/>
    </source>
</evidence>
<dbReference type="AlphaFoldDB" id="A0A376DQZ7"/>
<reference evidence="1" key="2">
    <citation type="submission" date="2018-11" db="EMBL/GenBank/DDBJ databases">
        <title>Proposal to divide the Flavobacteriaceae and reorganize its genera based on Amino Acid Identity values calculated from whole genome sequences.</title>
        <authorList>
            <person name="Nicholson A.C."/>
            <person name="Gulvik C.A."/>
            <person name="Whitney A.M."/>
            <person name="Humrighouse B.W."/>
            <person name="Bell M."/>
            <person name="Holmes B."/>
            <person name="Steigerwalt A."/>
            <person name="Villarma A."/>
            <person name="Sheth M."/>
            <person name="Batra D."/>
            <person name="Pryor J."/>
            <person name="Bernardet J.-F."/>
            <person name="Hugo C."/>
            <person name="Kampfer P."/>
            <person name="Newman J."/>
            <person name="Mcquiston J.R."/>
        </authorList>
    </citation>
    <scope>NUCLEOTIDE SEQUENCE [LARGE SCALE GENOMIC DNA]</scope>
    <source>
        <strain evidence="1">G0188</strain>
    </source>
</reference>
<dbReference type="OrthoDB" id="942200at2"/>
<evidence type="ECO:0000313" key="4">
    <source>
        <dbReference type="Proteomes" id="UP000273270"/>
    </source>
</evidence>
<reference evidence="4" key="3">
    <citation type="submission" date="2018-11" db="EMBL/GenBank/DDBJ databases">
        <title>Proposal to divide the Flavobacteriaceae and reorganize its genera based on Amino Acid Identity values calculated from whole genome sequences.</title>
        <authorList>
            <person name="Nicholson A.C."/>
            <person name="Gulvik C.A."/>
            <person name="Whitney A.M."/>
            <person name="Humrighouse B.W."/>
            <person name="Bell M."/>
            <person name="Holmes B."/>
            <person name="Steigerwalt A.G."/>
            <person name="Villarma A."/>
            <person name="Sheth M."/>
            <person name="Batra D."/>
            <person name="Pryor J."/>
            <person name="Bernardet J.-F."/>
            <person name="Hugo C."/>
            <person name="Kampfer P."/>
            <person name="Newman J."/>
            <person name="McQuiston J.R."/>
        </authorList>
    </citation>
    <scope>NUCLEOTIDE SEQUENCE [LARGE SCALE GENOMIC DNA]</scope>
    <source>
        <strain evidence="4">G0188</strain>
    </source>
</reference>
<gene>
    <name evidence="1" type="ORF">EG346_11665</name>
    <name evidence="2" type="ORF">NCTC13533_00741</name>
</gene>
<organism evidence="2 3">
    <name type="scientific">Chryseobacterium carnipullorum</name>
    <dbReference type="NCBI Taxonomy" id="1124835"/>
    <lineage>
        <taxon>Bacteria</taxon>
        <taxon>Pseudomonadati</taxon>
        <taxon>Bacteroidota</taxon>
        <taxon>Flavobacteriia</taxon>
        <taxon>Flavobacteriales</taxon>
        <taxon>Weeksellaceae</taxon>
        <taxon>Chryseobacterium group</taxon>
        <taxon>Chryseobacterium</taxon>
    </lineage>
</organism>
<keyword evidence="4" id="KW-1185">Reference proteome</keyword>
<evidence type="ECO:0000313" key="3">
    <source>
        <dbReference type="Proteomes" id="UP000255224"/>
    </source>
</evidence>
<evidence type="ECO:0000313" key="1">
    <source>
        <dbReference type="EMBL" id="AZA48791.1"/>
    </source>
</evidence>
<protein>
    <recommendedName>
        <fullName evidence="5">DUF3575 domain-containing protein</fullName>
    </recommendedName>
</protein>
<accession>A0A3G6LZM5</accession>
<reference evidence="2 3" key="1">
    <citation type="submission" date="2018-06" db="EMBL/GenBank/DDBJ databases">
        <authorList>
            <consortium name="Pathogen Informatics"/>
            <person name="Doyle S."/>
        </authorList>
    </citation>
    <scope>NUCLEOTIDE SEQUENCE [LARGE SCALE GENOMIC DNA]</scope>
    <source>
        <strain evidence="2 3">NCTC13533</strain>
    </source>
</reference>
<dbReference type="RefSeq" id="WP_123878777.1">
    <property type="nucleotide sequence ID" value="NZ_CP033920.1"/>
</dbReference>
<sequence>MQVSIKKIFAGAAVFLLTQNSYGQENKDFLYSNRVSVLAGMIQPILLKGGNIEVTYFSKKMSFDYSHGFLLNMSGGTITGDPKTQHLAYHLPYSTGFGVGYRFTSYFDVRIESKMHSWEVYYDGETQNKSNLIKAYKTYSLGLGAYYRYMPFHKKDNWLQGITTSTSLRWWPNVASSLTDNKFTYYNKFSNKDETLKASNIGIAGSQFLINLSIGYTFGEKKQQIKEE</sequence>
<evidence type="ECO:0008006" key="5">
    <source>
        <dbReference type="Google" id="ProtNLM"/>
    </source>
</evidence>
<accession>A0A376DQZ7</accession>
<dbReference type="EMBL" id="UFVQ01000003">
    <property type="protein sequence ID" value="STC93207.1"/>
    <property type="molecule type" value="Genomic_DNA"/>
</dbReference>
<dbReference type="Proteomes" id="UP000255224">
    <property type="component" value="Unassembled WGS sequence"/>
</dbReference>
<name>A0A376DQZ7_CHRCU</name>
<dbReference type="Proteomes" id="UP000273270">
    <property type="component" value="Chromosome"/>
</dbReference>
<dbReference type="KEGG" id="ccau:EG346_11665"/>
<dbReference type="EMBL" id="CP033920">
    <property type="protein sequence ID" value="AZA48791.1"/>
    <property type="molecule type" value="Genomic_DNA"/>
</dbReference>